<name>A0A2A9EA86_9MICO</name>
<feature type="transmembrane region" description="Helical" evidence="1">
    <location>
        <begin position="97"/>
        <end position="122"/>
    </location>
</feature>
<dbReference type="AlphaFoldDB" id="A0A2A9EA86"/>
<keyword evidence="1" id="KW-0812">Transmembrane</keyword>
<dbReference type="PIRSF" id="PIRSF037394">
    <property type="entry name" value="ABC_thiamine-permease_YkoE_prd"/>
    <property type="match status" value="1"/>
</dbReference>
<gene>
    <name evidence="2" type="ORF">ATL41_0172</name>
</gene>
<keyword evidence="3" id="KW-1185">Reference proteome</keyword>
<sequence length="216" mass="22960">MSTPRTDLPGATADDAATTLPTLVPRDRRGLTLHETVLLAVLAVVFGFLYWAFVQAWYGLQIAMGPLGDLAQNVLAGSWIMVAPLAVYIVRKPGVGVVVEILAALVEVAFLGSPVGPMLLLVGFIQGATAELPFALTRYRHFGWPTFLASGVSAGVLTFAYNAFRQGWLGQEYLGLRFAFTLASCILLSAVAAKLLGDGLLRTGVLDNQAIGRAAR</sequence>
<dbReference type="EMBL" id="PDJH01000001">
    <property type="protein sequence ID" value="PFG35491.1"/>
    <property type="molecule type" value="Genomic_DNA"/>
</dbReference>
<organism evidence="2 3">
    <name type="scientific">Flavimobilis soli</name>
    <dbReference type="NCBI Taxonomy" id="442709"/>
    <lineage>
        <taxon>Bacteria</taxon>
        <taxon>Bacillati</taxon>
        <taxon>Actinomycetota</taxon>
        <taxon>Actinomycetes</taxon>
        <taxon>Micrococcales</taxon>
        <taxon>Jonesiaceae</taxon>
        <taxon>Flavimobilis</taxon>
    </lineage>
</organism>
<dbReference type="OrthoDB" id="8017424at2"/>
<proteinExistence type="predicted"/>
<dbReference type="Pfam" id="PF09819">
    <property type="entry name" value="ABC_cobalt"/>
    <property type="match status" value="1"/>
</dbReference>
<reference evidence="2 3" key="1">
    <citation type="submission" date="2017-10" db="EMBL/GenBank/DDBJ databases">
        <title>Sequencing the genomes of 1000 actinobacteria strains.</title>
        <authorList>
            <person name="Klenk H.-P."/>
        </authorList>
    </citation>
    <scope>NUCLEOTIDE SEQUENCE [LARGE SCALE GENOMIC DNA]</scope>
    <source>
        <strain evidence="2 3">DSM 21574</strain>
    </source>
</reference>
<feature type="transmembrane region" description="Helical" evidence="1">
    <location>
        <begin position="36"/>
        <end position="58"/>
    </location>
</feature>
<feature type="transmembrane region" description="Helical" evidence="1">
    <location>
        <begin position="70"/>
        <end position="90"/>
    </location>
</feature>
<keyword evidence="1" id="KW-0472">Membrane</keyword>
<comment type="caution">
    <text evidence="2">The sequence shown here is derived from an EMBL/GenBank/DDBJ whole genome shotgun (WGS) entry which is preliminary data.</text>
</comment>
<accession>A0A2A9EA86</accession>
<feature type="transmembrane region" description="Helical" evidence="1">
    <location>
        <begin position="142"/>
        <end position="164"/>
    </location>
</feature>
<dbReference type="InterPro" id="IPR017195">
    <property type="entry name" value="ABC_thiamin-permease_prd"/>
</dbReference>
<feature type="transmembrane region" description="Helical" evidence="1">
    <location>
        <begin position="176"/>
        <end position="196"/>
    </location>
</feature>
<evidence type="ECO:0000313" key="3">
    <source>
        <dbReference type="Proteomes" id="UP000221394"/>
    </source>
</evidence>
<protein>
    <submittedName>
        <fullName evidence="2">Energy-coupling factor transport system substrate-specific component</fullName>
    </submittedName>
</protein>
<evidence type="ECO:0000313" key="2">
    <source>
        <dbReference type="EMBL" id="PFG35491.1"/>
    </source>
</evidence>
<keyword evidence="1" id="KW-1133">Transmembrane helix</keyword>
<evidence type="ECO:0000256" key="1">
    <source>
        <dbReference type="SAM" id="Phobius"/>
    </source>
</evidence>
<dbReference type="RefSeq" id="WP_098456787.1">
    <property type="nucleotide sequence ID" value="NZ_PDJH01000001.1"/>
</dbReference>
<dbReference type="Proteomes" id="UP000221394">
    <property type="component" value="Unassembled WGS sequence"/>
</dbReference>